<keyword evidence="2" id="KW-0560">Oxidoreductase</keyword>
<dbReference type="PANTHER" id="PTHR10204">
    <property type="entry name" value="NAD P H OXIDOREDUCTASE-RELATED"/>
    <property type="match status" value="1"/>
</dbReference>
<gene>
    <name evidence="4" type="ORF">HYN43_011075</name>
</gene>
<evidence type="ECO:0000313" key="4">
    <source>
        <dbReference type="EMBL" id="AYL95795.1"/>
    </source>
</evidence>
<dbReference type="AlphaFoldDB" id="A0A494VX25"/>
<keyword evidence="5" id="KW-1185">Reference proteome</keyword>
<evidence type="ECO:0000256" key="2">
    <source>
        <dbReference type="ARBA" id="ARBA00023002"/>
    </source>
</evidence>
<dbReference type="EMBL" id="CP032869">
    <property type="protein sequence ID" value="AYL95795.1"/>
    <property type="molecule type" value="Genomic_DNA"/>
</dbReference>
<evidence type="ECO:0000259" key="3">
    <source>
        <dbReference type="Pfam" id="PF02525"/>
    </source>
</evidence>
<proteinExistence type="inferred from homology"/>
<dbReference type="SUPFAM" id="SSF52218">
    <property type="entry name" value="Flavoproteins"/>
    <property type="match status" value="1"/>
</dbReference>
<dbReference type="GO" id="GO:0005829">
    <property type="term" value="C:cytosol"/>
    <property type="evidence" value="ECO:0007669"/>
    <property type="project" value="TreeGrafter"/>
</dbReference>
<dbReference type="OrthoDB" id="652200at2"/>
<dbReference type="Gene3D" id="3.40.50.360">
    <property type="match status" value="1"/>
</dbReference>
<comment type="similarity">
    <text evidence="1">Belongs to the NAD(P)H dehydrogenase (quinone) family.</text>
</comment>
<evidence type="ECO:0000256" key="1">
    <source>
        <dbReference type="ARBA" id="ARBA00006252"/>
    </source>
</evidence>
<dbReference type="Proteomes" id="UP000270046">
    <property type="component" value="Chromosome"/>
</dbReference>
<feature type="domain" description="Flavodoxin-like fold" evidence="3">
    <location>
        <begin position="3"/>
        <end position="188"/>
    </location>
</feature>
<accession>A0A494VX25</accession>
<dbReference type="GO" id="GO:0003955">
    <property type="term" value="F:NAD(P)H dehydrogenase (quinone) activity"/>
    <property type="evidence" value="ECO:0007669"/>
    <property type="project" value="TreeGrafter"/>
</dbReference>
<dbReference type="RefSeq" id="WP_119409405.1">
    <property type="nucleotide sequence ID" value="NZ_CP032869.1"/>
</dbReference>
<reference evidence="4 5" key="1">
    <citation type="submission" date="2018-10" db="EMBL/GenBank/DDBJ databases">
        <title>Genome sequencing of Mucilaginibacter sp. HYN0043.</title>
        <authorList>
            <person name="Kim M."/>
            <person name="Yi H."/>
        </authorList>
    </citation>
    <scope>NUCLEOTIDE SEQUENCE [LARGE SCALE GENOMIC DNA]</scope>
    <source>
        <strain evidence="4 5">HYN0043</strain>
    </source>
</reference>
<dbReference type="InterPro" id="IPR003680">
    <property type="entry name" value="Flavodoxin_fold"/>
</dbReference>
<dbReference type="InterPro" id="IPR029039">
    <property type="entry name" value="Flavoprotein-like_sf"/>
</dbReference>
<dbReference type="InterPro" id="IPR051545">
    <property type="entry name" value="NAD(P)H_dehydrogenase_qn"/>
</dbReference>
<name>A0A494VX25_9SPHI</name>
<dbReference type="KEGG" id="muh:HYN43_011075"/>
<dbReference type="Pfam" id="PF02525">
    <property type="entry name" value="Flavodoxin_2"/>
    <property type="match status" value="1"/>
</dbReference>
<sequence>MKKNILLILGHPSENSFCNALLNAYSAGAESAGATCKIIYISRLNFNVNLADGYKTGEAMQLEEDLVTSQQLIQWADHVVLAYPNWWGFMPAITKGFIDRIFLPGFAFKNHSGKIFPEKLLKGKSLRLLVTMDTPKLWFYLIYRASQYQILKDIVFGYVGFDPIRFTTFGFIRKSTDKLRSKWLQKAEQLGKLLK</sequence>
<evidence type="ECO:0000313" key="5">
    <source>
        <dbReference type="Proteomes" id="UP000270046"/>
    </source>
</evidence>
<protein>
    <submittedName>
        <fullName evidence="4">Flavodoxin family protein</fullName>
    </submittedName>
</protein>
<organism evidence="4 5">
    <name type="scientific">Mucilaginibacter celer</name>
    <dbReference type="NCBI Taxonomy" id="2305508"/>
    <lineage>
        <taxon>Bacteria</taxon>
        <taxon>Pseudomonadati</taxon>
        <taxon>Bacteroidota</taxon>
        <taxon>Sphingobacteriia</taxon>
        <taxon>Sphingobacteriales</taxon>
        <taxon>Sphingobacteriaceae</taxon>
        <taxon>Mucilaginibacter</taxon>
    </lineage>
</organism>
<dbReference type="PANTHER" id="PTHR10204:SF34">
    <property type="entry name" value="NAD(P)H DEHYDROGENASE [QUINONE] 1 ISOFORM 1"/>
    <property type="match status" value="1"/>
</dbReference>